<sequence length="103" mass="12132">MTAHDPCQKFLRFAESIPEESTLCIFHTHVADQMTIDMKKQLLSVVEQIGQTRDVFHLYNNIQDKDLHLDEYVNGVKREQTIVETEGHGRWFKWLLKHEALLP</sequence>
<dbReference type="Pfam" id="PF10094">
    <property type="entry name" value="DUF2332"/>
    <property type="match status" value="1"/>
</dbReference>
<comment type="caution">
    <text evidence="1">The sequence shown here is derived from an EMBL/GenBank/DDBJ whole genome shotgun (WGS) entry which is preliminary data.</text>
</comment>
<reference evidence="1 2" key="1">
    <citation type="journal article" date="2013" name="Genome Announc.">
        <title>Draft Genome Sequence of Exiguobacterium pavilionensis Strain RW-2, with Wide Thermal, Salinity, and pH Tolerance, Isolated from Modern Freshwater Microbialites.</title>
        <authorList>
            <person name="White R.A.III."/>
            <person name="Grassa C.J."/>
            <person name="Suttle C.A."/>
        </authorList>
    </citation>
    <scope>NUCLEOTIDE SEQUENCE [LARGE SCALE GENOMIC DNA]</scope>
    <source>
        <strain evidence="1 2">RW-2</strain>
    </source>
</reference>
<evidence type="ECO:0008006" key="3">
    <source>
        <dbReference type="Google" id="ProtNLM"/>
    </source>
</evidence>
<dbReference type="eggNOG" id="COG4427">
    <property type="taxonomic scope" value="Bacteria"/>
</dbReference>
<keyword evidence="2" id="KW-1185">Reference proteome</keyword>
<protein>
    <recommendedName>
        <fullName evidence="3">DUF2332 domain-containing protein</fullName>
    </recommendedName>
</protein>
<dbReference type="EMBL" id="ATCL01000020">
    <property type="protein sequence ID" value="ERG66806.1"/>
    <property type="molecule type" value="Genomic_DNA"/>
</dbReference>
<proteinExistence type="predicted"/>
<accession>U1MYA5</accession>
<organism evidence="1 2">
    <name type="scientific">Exiguobacterium chiriqhucha RW-2</name>
    <dbReference type="NCBI Taxonomy" id="1345023"/>
    <lineage>
        <taxon>Bacteria</taxon>
        <taxon>Bacillati</taxon>
        <taxon>Bacillota</taxon>
        <taxon>Bacilli</taxon>
        <taxon>Bacillales</taxon>
        <taxon>Bacillales Family XII. Incertae Sedis</taxon>
        <taxon>Exiguobacterium</taxon>
    </lineage>
</organism>
<dbReference type="InterPro" id="IPR011200">
    <property type="entry name" value="UCP012608"/>
</dbReference>
<evidence type="ECO:0000313" key="1">
    <source>
        <dbReference type="EMBL" id="ERG66806.1"/>
    </source>
</evidence>
<gene>
    <name evidence="1" type="ORF">M467_05880</name>
</gene>
<dbReference type="STRING" id="1385984.GCA_000702565_01455"/>
<dbReference type="AlphaFoldDB" id="U1MYA5"/>
<dbReference type="Proteomes" id="UP000016464">
    <property type="component" value="Unassembled WGS sequence"/>
</dbReference>
<name>U1MYA5_9BACL</name>
<evidence type="ECO:0000313" key="2">
    <source>
        <dbReference type="Proteomes" id="UP000016464"/>
    </source>
</evidence>
<dbReference type="PATRIC" id="fig|1345023.5.peg.2274"/>